<evidence type="ECO:0000313" key="3">
    <source>
        <dbReference type="EMBL" id="NMH89695.1"/>
    </source>
</evidence>
<organism evidence="3 4">
    <name type="scientific">Flavivirga algicola</name>
    <dbReference type="NCBI Taxonomy" id="2729136"/>
    <lineage>
        <taxon>Bacteria</taxon>
        <taxon>Pseudomonadati</taxon>
        <taxon>Bacteroidota</taxon>
        <taxon>Flavobacteriia</taxon>
        <taxon>Flavobacteriales</taxon>
        <taxon>Flavobacteriaceae</taxon>
        <taxon>Flavivirga</taxon>
    </lineage>
</organism>
<name>A0ABX1S577_9FLAO</name>
<keyword evidence="4" id="KW-1185">Reference proteome</keyword>
<dbReference type="InterPro" id="IPR026444">
    <property type="entry name" value="Secre_tail"/>
</dbReference>
<evidence type="ECO:0000259" key="2">
    <source>
        <dbReference type="Pfam" id="PF18962"/>
    </source>
</evidence>
<dbReference type="RefSeq" id="WP_169676902.1">
    <property type="nucleotide sequence ID" value="NZ_JABBHF010000015.1"/>
</dbReference>
<feature type="domain" description="Secretion system C-terminal sorting" evidence="2">
    <location>
        <begin position="73"/>
        <end position="137"/>
    </location>
</feature>
<dbReference type="EMBL" id="JABBHF010000015">
    <property type="protein sequence ID" value="NMH89695.1"/>
    <property type="molecule type" value="Genomic_DNA"/>
</dbReference>
<dbReference type="Proteomes" id="UP000746690">
    <property type="component" value="Unassembled WGS sequence"/>
</dbReference>
<keyword evidence="1" id="KW-0732">Signal</keyword>
<evidence type="ECO:0000313" key="4">
    <source>
        <dbReference type="Proteomes" id="UP000746690"/>
    </source>
</evidence>
<protein>
    <submittedName>
        <fullName evidence="3">T9SS type A sorting domain-containing protein</fullName>
    </submittedName>
</protein>
<reference evidence="3 4" key="1">
    <citation type="submission" date="2020-04" db="EMBL/GenBank/DDBJ databases">
        <title>A Flavivirga sp. nov.</title>
        <authorList>
            <person name="Sun X."/>
        </authorList>
    </citation>
    <scope>NUCLEOTIDE SEQUENCE [LARGE SCALE GENOMIC DNA]</scope>
    <source>
        <strain evidence="3 4">Y03</strain>
    </source>
</reference>
<proteinExistence type="predicted"/>
<dbReference type="NCBIfam" id="TIGR04183">
    <property type="entry name" value="Por_Secre_tail"/>
    <property type="match status" value="1"/>
</dbReference>
<comment type="caution">
    <text evidence="3">The sequence shown here is derived from an EMBL/GenBank/DDBJ whole genome shotgun (WGS) entry which is preliminary data.</text>
</comment>
<sequence>TRLDGSGSSPVDVTMDSGGGAPGLVPVDLNWPGVTSFTMTALSATIMAFDNLSVNTSGALSVTNFNKNQKALIYPNPVENVINIKNVSDLKLVGLYNNLGQYILQSKRDSIDMSHLQKGMYFLKIHTGYGIEIRKIIKK</sequence>
<evidence type="ECO:0000256" key="1">
    <source>
        <dbReference type="ARBA" id="ARBA00022729"/>
    </source>
</evidence>
<gene>
    <name evidence="3" type="ORF">HHX25_19465</name>
</gene>
<dbReference type="Pfam" id="PF18962">
    <property type="entry name" value="Por_Secre_tail"/>
    <property type="match status" value="1"/>
</dbReference>
<accession>A0ABX1S577</accession>
<feature type="non-terminal residue" evidence="3">
    <location>
        <position position="1"/>
    </location>
</feature>